<keyword evidence="9 10" id="KW-0143">Chaperone</keyword>
<evidence type="ECO:0000313" key="13">
    <source>
        <dbReference type="Proteomes" id="UP000295717"/>
    </source>
</evidence>
<evidence type="ECO:0000256" key="8">
    <source>
        <dbReference type="ARBA" id="ARBA00023014"/>
    </source>
</evidence>
<evidence type="ECO:0000256" key="1">
    <source>
        <dbReference type="ARBA" id="ARBA00001966"/>
    </source>
</evidence>
<dbReference type="GO" id="GO:0006779">
    <property type="term" value="P:porphyrin-containing compound biosynthetic process"/>
    <property type="evidence" value="ECO:0007669"/>
    <property type="project" value="InterPro"/>
</dbReference>
<protein>
    <recommendedName>
        <fullName evidence="3 10">Heme chaperone HemW</fullName>
    </recommendedName>
</protein>
<dbReference type="InterPro" id="IPR004559">
    <property type="entry name" value="HemW-like"/>
</dbReference>
<dbReference type="Pfam" id="PF04055">
    <property type="entry name" value="Radical_SAM"/>
    <property type="match status" value="1"/>
</dbReference>
<dbReference type="NCBIfam" id="TIGR00539">
    <property type="entry name" value="hemN_rel"/>
    <property type="match status" value="1"/>
</dbReference>
<keyword evidence="5 10" id="KW-0949">S-adenosyl-L-methionine</keyword>
<dbReference type="SFLD" id="SFLDF00562">
    <property type="entry name" value="HemN-like__clustered_with_heat"/>
    <property type="match status" value="1"/>
</dbReference>
<accession>A0A4R3MZ74</accession>
<evidence type="ECO:0000259" key="11">
    <source>
        <dbReference type="PROSITE" id="PS51918"/>
    </source>
</evidence>
<comment type="function">
    <text evidence="10">Probably acts as a heme chaperone, transferring heme to an unknown acceptor. Binds one molecule of heme per monomer, possibly covalently. Binds 1 [4Fe-4S] cluster. The cluster is coordinated with 3 cysteines and an exchangeable S-adenosyl-L-methionine.</text>
</comment>
<dbReference type="SFLD" id="SFLDG01082">
    <property type="entry name" value="B12-binding_domain_containing"/>
    <property type="match status" value="1"/>
</dbReference>
<comment type="subcellular location">
    <subcellularLocation>
        <location evidence="10">Cytoplasm</location>
    </subcellularLocation>
</comment>
<dbReference type="SMART" id="SM00729">
    <property type="entry name" value="Elp3"/>
    <property type="match status" value="1"/>
</dbReference>
<dbReference type="InterPro" id="IPR058240">
    <property type="entry name" value="rSAM_sf"/>
</dbReference>
<dbReference type="SFLD" id="SFLDG01065">
    <property type="entry name" value="anaerobic_coproporphyrinogen-I"/>
    <property type="match status" value="1"/>
</dbReference>
<dbReference type="PANTHER" id="PTHR13932:SF5">
    <property type="entry name" value="RADICAL S-ADENOSYL METHIONINE DOMAIN-CONTAINING PROTEIN 1, MITOCHONDRIAL"/>
    <property type="match status" value="1"/>
</dbReference>
<dbReference type="InterPro" id="IPR013785">
    <property type="entry name" value="Aldolase_TIM"/>
</dbReference>
<evidence type="ECO:0000256" key="6">
    <source>
        <dbReference type="ARBA" id="ARBA00022723"/>
    </source>
</evidence>
<proteinExistence type="inferred from homology"/>
<dbReference type="PANTHER" id="PTHR13932">
    <property type="entry name" value="COPROPORPHYRINIGEN III OXIDASE"/>
    <property type="match status" value="1"/>
</dbReference>
<dbReference type="PROSITE" id="PS51918">
    <property type="entry name" value="RADICAL_SAM"/>
    <property type="match status" value="1"/>
</dbReference>
<evidence type="ECO:0000256" key="2">
    <source>
        <dbReference type="ARBA" id="ARBA00006100"/>
    </source>
</evidence>
<dbReference type="Proteomes" id="UP000295717">
    <property type="component" value="Unassembled WGS sequence"/>
</dbReference>
<dbReference type="OrthoDB" id="9808022at2"/>
<keyword evidence="7 10" id="KW-0408">Iron</keyword>
<dbReference type="InterPro" id="IPR006638">
    <property type="entry name" value="Elp3/MiaA/NifB-like_rSAM"/>
</dbReference>
<comment type="similarity">
    <text evidence="2">Belongs to the anaerobic coproporphyrinogen-III oxidase family. HemW subfamily.</text>
</comment>
<dbReference type="SFLD" id="SFLDF00288">
    <property type="entry name" value="HemN-like__clustered_with_nucl"/>
    <property type="match status" value="1"/>
</dbReference>
<evidence type="ECO:0000256" key="3">
    <source>
        <dbReference type="ARBA" id="ARBA00017228"/>
    </source>
</evidence>
<sequence>MIPVAACGREARSLALYIHVPWCVRKCPYCDFNSHVSAGAPPFDAYVTRLLADLDDELRAPTAQRPLASIFIGGGTPSLMPGEAIRRLLDGVRSRLELDPSVEITLEANPGTADARRFAAYREAGVNRLSLGIQSLSPAHLVRLGRIHDPAQARRAIVLARAAGFDNLNLDGMFALPDQTLAEAAADLDALLDLAPEHLSYYQLTLEPDTAFHAQPPSLPDEDLAADMAAQGREKLALAGYRQYEVSAYARADRHCRHNLHYWRFGDYLGIGAGAHGKLTERDWEGGFRRIRRTAKEADPHLYLHAPLNALASDRRDLTESDCVVEFALNAMRLTDGFERHLFTETTGLPWSRIAPTLDAAARDGLLDLAPDWIRPTPLGRVFLDDLVARFA</sequence>
<dbReference type="AlphaFoldDB" id="A0A4R3MZ74"/>
<keyword evidence="8 10" id="KW-0411">Iron-sulfur</keyword>
<dbReference type="GO" id="GO:0046872">
    <property type="term" value="F:metal ion binding"/>
    <property type="evidence" value="ECO:0007669"/>
    <property type="project" value="UniProtKB-UniRule"/>
</dbReference>
<comment type="caution">
    <text evidence="12">The sequence shown here is derived from an EMBL/GenBank/DDBJ whole genome shotgun (WGS) entry which is preliminary data.</text>
</comment>
<keyword evidence="4 10" id="KW-0349">Heme</keyword>
<dbReference type="InterPro" id="IPR034505">
    <property type="entry name" value="Coproporphyrinogen-III_oxidase"/>
</dbReference>
<keyword evidence="10" id="KW-0004">4Fe-4S</keyword>
<dbReference type="CDD" id="cd01335">
    <property type="entry name" value="Radical_SAM"/>
    <property type="match status" value="1"/>
</dbReference>
<keyword evidence="6 10" id="KW-0479">Metal-binding</keyword>
<dbReference type="GO" id="GO:0004109">
    <property type="term" value="F:coproporphyrinogen oxidase activity"/>
    <property type="evidence" value="ECO:0007669"/>
    <property type="project" value="InterPro"/>
</dbReference>
<name>A0A4R3MZ74_9GAMM</name>
<evidence type="ECO:0000256" key="9">
    <source>
        <dbReference type="ARBA" id="ARBA00023186"/>
    </source>
</evidence>
<dbReference type="SFLD" id="SFLDS00029">
    <property type="entry name" value="Radical_SAM"/>
    <property type="match status" value="1"/>
</dbReference>
<evidence type="ECO:0000256" key="7">
    <source>
        <dbReference type="ARBA" id="ARBA00023004"/>
    </source>
</evidence>
<comment type="cofactor">
    <cofactor evidence="1">
        <name>[4Fe-4S] cluster</name>
        <dbReference type="ChEBI" id="CHEBI:49883"/>
    </cofactor>
</comment>
<organism evidence="12 13">
    <name type="scientific">Thiobaca trueperi</name>
    <dbReference type="NCBI Taxonomy" id="127458"/>
    <lineage>
        <taxon>Bacteria</taxon>
        <taxon>Pseudomonadati</taxon>
        <taxon>Pseudomonadota</taxon>
        <taxon>Gammaproteobacteria</taxon>
        <taxon>Chromatiales</taxon>
        <taxon>Chromatiaceae</taxon>
        <taxon>Thiobaca</taxon>
    </lineage>
</organism>
<reference evidence="12 13" key="1">
    <citation type="submission" date="2019-03" db="EMBL/GenBank/DDBJ databases">
        <title>Genomic Encyclopedia of Type Strains, Phase IV (KMG-IV): sequencing the most valuable type-strain genomes for metagenomic binning, comparative biology and taxonomic classification.</title>
        <authorList>
            <person name="Goeker M."/>
        </authorList>
    </citation>
    <scope>NUCLEOTIDE SEQUENCE [LARGE SCALE GENOMIC DNA]</scope>
    <source>
        <strain evidence="12 13">DSM 13587</strain>
    </source>
</reference>
<dbReference type="RefSeq" id="WP_132976421.1">
    <property type="nucleotide sequence ID" value="NZ_SMAO01000003.1"/>
</dbReference>
<keyword evidence="13" id="KW-1185">Reference proteome</keyword>
<evidence type="ECO:0000256" key="5">
    <source>
        <dbReference type="ARBA" id="ARBA00022691"/>
    </source>
</evidence>
<gene>
    <name evidence="12" type="ORF">EDC35_103108</name>
</gene>
<dbReference type="GO" id="GO:0051539">
    <property type="term" value="F:4 iron, 4 sulfur cluster binding"/>
    <property type="evidence" value="ECO:0007669"/>
    <property type="project" value="UniProtKB-UniRule"/>
</dbReference>
<dbReference type="Pfam" id="PF06969">
    <property type="entry name" value="HemN_C"/>
    <property type="match status" value="1"/>
</dbReference>
<keyword evidence="10" id="KW-0963">Cytoplasm</keyword>
<dbReference type="Gene3D" id="3.20.20.70">
    <property type="entry name" value="Aldolase class I"/>
    <property type="match status" value="1"/>
</dbReference>
<dbReference type="SUPFAM" id="SSF102114">
    <property type="entry name" value="Radical SAM enzymes"/>
    <property type="match status" value="1"/>
</dbReference>
<evidence type="ECO:0000256" key="4">
    <source>
        <dbReference type="ARBA" id="ARBA00022617"/>
    </source>
</evidence>
<dbReference type="EMBL" id="SMAO01000003">
    <property type="protein sequence ID" value="TCT22010.1"/>
    <property type="molecule type" value="Genomic_DNA"/>
</dbReference>
<feature type="domain" description="Radical SAM core" evidence="11">
    <location>
        <begin position="8"/>
        <end position="242"/>
    </location>
</feature>
<dbReference type="InterPro" id="IPR007197">
    <property type="entry name" value="rSAM"/>
</dbReference>
<dbReference type="InterPro" id="IPR010723">
    <property type="entry name" value="HemN_C"/>
</dbReference>
<evidence type="ECO:0000256" key="10">
    <source>
        <dbReference type="RuleBase" id="RU364116"/>
    </source>
</evidence>
<dbReference type="GO" id="GO:0005737">
    <property type="term" value="C:cytoplasm"/>
    <property type="evidence" value="ECO:0007669"/>
    <property type="project" value="UniProtKB-SubCell"/>
</dbReference>
<evidence type="ECO:0000313" key="12">
    <source>
        <dbReference type="EMBL" id="TCT22010.1"/>
    </source>
</evidence>